<accession>A0A066US30</accession>
<dbReference type="STRING" id="212667.VFDL14_05715"/>
<reference evidence="2 3" key="1">
    <citation type="submission" date="2014-02" db="EMBL/GenBank/DDBJ databases">
        <title>Vibrio fortis Dalian14 Genome Sequencing.</title>
        <authorList>
            <person name="Wang Y."/>
            <person name="Song L."/>
            <person name="Liu G."/>
            <person name="Ding J."/>
        </authorList>
    </citation>
    <scope>NUCLEOTIDE SEQUENCE [LARGE SCALE GENOMIC DNA]</scope>
    <source>
        <strain evidence="2 3">Dalian14</strain>
    </source>
</reference>
<evidence type="ECO:0000256" key="1">
    <source>
        <dbReference type="SAM" id="Phobius"/>
    </source>
</evidence>
<evidence type="ECO:0008006" key="4">
    <source>
        <dbReference type="Google" id="ProtNLM"/>
    </source>
</evidence>
<proteinExistence type="predicted"/>
<keyword evidence="1" id="KW-0472">Membrane</keyword>
<dbReference type="InterPro" id="IPR021529">
    <property type="entry name" value="DUF2798"/>
</dbReference>
<keyword evidence="3" id="KW-1185">Reference proteome</keyword>
<sequence>MTVQAVMNESVIEPQKTPLIQKVLVMLGMVSLMGGTITGTMTYLNLGFTETFFADWATNFFTALVTVIPMGFTLMALLTNGTQKLLPNMAAKARDALVGIIMALVMESGMALTSAYHNVGLSNRADFVEAWMNGVLGALPVALVLMITVSMTIKPKVEKFLKS</sequence>
<dbReference type="RefSeq" id="WP_032549242.1">
    <property type="nucleotide sequence ID" value="NZ_JFFR01000002.1"/>
</dbReference>
<comment type="caution">
    <text evidence="2">The sequence shown here is derived from an EMBL/GenBank/DDBJ whole genome shotgun (WGS) entry which is preliminary data.</text>
</comment>
<keyword evidence="1" id="KW-1133">Transmembrane helix</keyword>
<feature type="transmembrane region" description="Helical" evidence="1">
    <location>
        <begin position="97"/>
        <end position="119"/>
    </location>
</feature>
<feature type="transmembrane region" description="Helical" evidence="1">
    <location>
        <begin position="131"/>
        <end position="153"/>
    </location>
</feature>
<dbReference type="OrthoDB" id="7871259at2"/>
<dbReference type="EMBL" id="JFFR01000002">
    <property type="protein sequence ID" value="KDN30226.1"/>
    <property type="molecule type" value="Genomic_DNA"/>
</dbReference>
<protein>
    <recommendedName>
        <fullName evidence="4">DUF2798 domain-containing protein</fullName>
    </recommendedName>
</protein>
<dbReference type="Pfam" id="PF11391">
    <property type="entry name" value="DUF2798"/>
    <property type="match status" value="2"/>
</dbReference>
<dbReference type="AlphaFoldDB" id="A0A066US30"/>
<evidence type="ECO:0000313" key="3">
    <source>
        <dbReference type="Proteomes" id="UP000027219"/>
    </source>
</evidence>
<name>A0A066US30_9VIBR</name>
<dbReference type="Proteomes" id="UP000027219">
    <property type="component" value="Unassembled WGS sequence"/>
</dbReference>
<organism evidence="2 3">
    <name type="scientific">Vibrio fortis</name>
    <dbReference type="NCBI Taxonomy" id="212667"/>
    <lineage>
        <taxon>Bacteria</taxon>
        <taxon>Pseudomonadati</taxon>
        <taxon>Pseudomonadota</taxon>
        <taxon>Gammaproteobacteria</taxon>
        <taxon>Vibrionales</taxon>
        <taxon>Vibrionaceae</taxon>
        <taxon>Vibrio</taxon>
    </lineage>
</organism>
<gene>
    <name evidence="2" type="ORF">VFDL14_05715</name>
</gene>
<feature type="transmembrane region" description="Helical" evidence="1">
    <location>
        <begin position="56"/>
        <end position="77"/>
    </location>
</feature>
<keyword evidence="1" id="KW-0812">Transmembrane</keyword>
<evidence type="ECO:0000313" key="2">
    <source>
        <dbReference type="EMBL" id="KDN30226.1"/>
    </source>
</evidence>
<feature type="transmembrane region" description="Helical" evidence="1">
    <location>
        <begin position="23"/>
        <end position="44"/>
    </location>
</feature>